<proteinExistence type="predicted"/>
<dbReference type="EMBL" id="CAACYD010000007">
    <property type="protein sequence ID" value="VFA90098.1"/>
    <property type="molecule type" value="Genomic_DNA"/>
</dbReference>
<protein>
    <submittedName>
        <fullName evidence="2">Flp pilus assembly protein CpaB</fullName>
    </submittedName>
</protein>
<dbReference type="SMART" id="SM00858">
    <property type="entry name" value="SAF"/>
    <property type="match status" value="1"/>
</dbReference>
<feature type="domain" description="SAF" evidence="1">
    <location>
        <begin position="96"/>
        <end position="158"/>
    </location>
</feature>
<evidence type="ECO:0000313" key="3">
    <source>
        <dbReference type="Proteomes" id="UP000360750"/>
    </source>
</evidence>
<dbReference type="AlphaFoldDB" id="A0ABD7V774"/>
<reference evidence="2 3" key="1">
    <citation type="submission" date="2019-02" db="EMBL/GenBank/DDBJ databases">
        <authorList>
            <consortium name="Pathogen Informatics"/>
        </authorList>
    </citation>
    <scope>NUCLEOTIDE SEQUENCE [LARGE SCALE GENOMIC DNA]</scope>
    <source>
        <strain evidence="2 3">3012STDY6756503</strain>
    </source>
</reference>
<dbReference type="InterPro" id="IPR013974">
    <property type="entry name" value="SAF"/>
</dbReference>
<evidence type="ECO:0000259" key="1">
    <source>
        <dbReference type="SMART" id="SM00858"/>
    </source>
</evidence>
<comment type="caution">
    <text evidence="2">The sequence shown here is derived from an EMBL/GenBank/DDBJ whole genome shotgun (WGS) entry which is preliminary data.</text>
</comment>
<gene>
    <name evidence="2" type="ORF">NCTC8139_03677</name>
</gene>
<dbReference type="Proteomes" id="UP000360750">
    <property type="component" value="Unassembled WGS sequence"/>
</dbReference>
<accession>A0ABD7V774</accession>
<sequence length="258" mass="26378">MARPVPVDKFIARVSRCGHGGNAGAPAGPRPYRARMPDFRAFHTPDPLAPRIRDRVRLALRPGWTRSLALRRGLAVTLVGAACVVAVTGAGDDGEAVVLVAAHDLVPGQVVGSGDLRPLGVARATVPSGAITDTGLAAGRTVTGRVRAGEILTDTRLLSSRLPADLTGDADARLVPVRLSDQAVTALLRPGDVVDVLTDSADVLARRAVVALHADDGSPDGTLGGRSTVSPVLLAMDAASAHRVAAAGLDSALAVVLH</sequence>
<organism evidence="2 3">
    <name type="scientific">Gordonia paraffinivorans</name>
    <dbReference type="NCBI Taxonomy" id="175628"/>
    <lineage>
        <taxon>Bacteria</taxon>
        <taxon>Bacillati</taxon>
        <taxon>Actinomycetota</taxon>
        <taxon>Actinomycetes</taxon>
        <taxon>Mycobacteriales</taxon>
        <taxon>Gordoniaceae</taxon>
        <taxon>Gordonia</taxon>
    </lineage>
</organism>
<name>A0ABD7V774_9ACTN</name>
<evidence type="ECO:0000313" key="2">
    <source>
        <dbReference type="EMBL" id="VFA90098.1"/>
    </source>
</evidence>
<dbReference type="Pfam" id="PF08666">
    <property type="entry name" value="SAF"/>
    <property type="match status" value="1"/>
</dbReference>
<dbReference type="CDD" id="cd11614">
    <property type="entry name" value="SAF_CpaB_FlgA_like"/>
    <property type="match status" value="1"/>
</dbReference>